<evidence type="ECO:0000256" key="1">
    <source>
        <dbReference type="SAM" id="MobiDB-lite"/>
    </source>
</evidence>
<sequence length="184" mass="19556">MVESNTRSQNAGDTQRPADGHAAGAPEPMQSDRWQRLKGEWGRRLQPGERSVLIAWSSFTTTFAGVRALTHWIHAGHGPSGGGMSVGGHHFHHYNIGIAGLAAVGVVALRGREQHRHHPVTAAAYGSAVALIVDELALLIDLKDVYWARDGRKSVDAAVIVAAGGATIAAGLPFWAHASRALRN</sequence>
<feature type="transmembrane region" description="Helical" evidence="2">
    <location>
        <begin position="93"/>
        <end position="110"/>
    </location>
</feature>
<organism evidence="3">
    <name type="scientific">uncultured Mycobacterium sp</name>
    <dbReference type="NCBI Taxonomy" id="171292"/>
    <lineage>
        <taxon>Bacteria</taxon>
        <taxon>Bacillati</taxon>
        <taxon>Actinomycetota</taxon>
        <taxon>Actinomycetes</taxon>
        <taxon>Mycobacteriales</taxon>
        <taxon>Mycobacteriaceae</taxon>
        <taxon>Mycobacterium</taxon>
        <taxon>environmental samples</taxon>
    </lineage>
</organism>
<protein>
    <recommendedName>
        <fullName evidence="4">Integral membrane protein</fullName>
    </recommendedName>
</protein>
<dbReference type="AlphaFoldDB" id="A0A1Y5PG79"/>
<keyword evidence="2" id="KW-0472">Membrane</keyword>
<evidence type="ECO:0000313" key="3">
    <source>
        <dbReference type="EMBL" id="SBS77725.1"/>
    </source>
</evidence>
<keyword evidence="2" id="KW-0812">Transmembrane</keyword>
<reference evidence="3" key="1">
    <citation type="submission" date="2016-03" db="EMBL/GenBank/DDBJ databases">
        <authorList>
            <person name="Ploux O."/>
        </authorList>
    </citation>
    <scope>NUCLEOTIDE SEQUENCE</scope>
    <source>
        <strain evidence="3">UC10</strain>
    </source>
</reference>
<feature type="region of interest" description="Disordered" evidence="1">
    <location>
        <begin position="1"/>
        <end position="32"/>
    </location>
</feature>
<name>A0A1Y5PG79_9MYCO</name>
<keyword evidence="2" id="KW-1133">Transmembrane helix</keyword>
<accession>A0A1Y5PG79</accession>
<feature type="compositionally biased region" description="Polar residues" evidence="1">
    <location>
        <begin position="1"/>
        <end position="13"/>
    </location>
</feature>
<evidence type="ECO:0008006" key="4">
    <source>
        <dbReference type="Google" id="ProtNLM"/>
    </source>
</evidence>
<feature type="transmembrane region" description="Helical" evidence="2">
    <location>
        <begin position="122"/>
        <end position="140"/>
    </location>
</feature>
<feature type="transmembrane region" description="Helical" evidence="2">
    <location>
        <begin position="160"/>
        <end position="178"/>
    </location>
</feature>
<proteinExistence type="predicted"/>
<evidence type="ECO:0000256" key="2">
    <source>
        <dbReference type="SAM" id="Phobius"/>
    </source>
</evidence>
<dbReference type="EMBL" id="FLQS01000042">
    <property type="protein sequence ID" value="SBS77725.1"/>
    <property type="molecule type" value="Genomic_DNA"/>
</dbReference>
<feature type="transmembrane region" description="Helical" evidence="2">
    <location>
        <begin position="53"/>
        <end position="73"/>
    </location>
</feature>
<gene>
    <name evidence="3" type="ORF">MHPYR_470059</name>
</gene>